<evidence type="ECO:0000313" key="11">
    <source>
        <dbReference type="EMBL" id="KGR78331.1"/>
    </source>
</evidence>
<evidence type="ECO:0000256" key="5">
    <source>
        <dbReference type="ARBA" id="ARBA00022723"/>
    </source>
</evidence>
<dbReference type="CDD" id="cd07717">
    <property type="entry name" value="RNaseZ_ZiPD-like_MBL-fold"/>
    <property type="match status" value="1"/>
</dbReference>
<dbReference type="InterPro" id="IPR013471">
    <property type="entry name" value="RNase_Z/BN"/>
</dbReference>
<gene>
    <name evidence="10" type="primary">rnz</name>
    <name evidence="11" type="ORF">CD29_11475</name>
</gene>
<accession>A0A0A3I0J1</accession>
<dbReference type="EMBL" id="JPVN01000012">
    <property type="protein sequence ID" value="KGR78331.1"/>
    <property type="molecule type" value="Genomic_DNA"/>
</dbReference>
<evidence type="ECO:0000256" key="3">
    <source>
        <dbReference type="ARBA" id="ARBA00022694"/>
    </source>
</evidence>
<proteinExistence type="inferred from homology"/>
<feature type="binding site" evidence="10">
    <location>
        <position position="67"/>
    </location>
    <ligand>
        <name>Zn(2+)</name>
        <dbReference type="ChEBI" id="CHEBI:29105"/>
        <label>2</label>
        <note>catalytic</note>
    </ligand>
</feature>
<keyword evidence="3 10" id="KW-0819">tRNA processing</keyword>
<comment type="catalytic activity">
    <reaction evidence="10">
        <text>Endonucleolytic cleavage of RNA, removing extra 3' nucleotides from tRNA precursor, generating 3' termini of tRNAs. A 3'-hydroxy group is left at the tRNA terminus and a 5'-phosphoryl group is left at the trailer molecule.</text>
        <dbReference type="EC" id="3.1.26.11"/>
    </reaction>
</comment>
<dbReference type="GO" id="GO:0008270">
    <property type="term" value="F:zinc ion binding"/>
    <property type="evidence" value="ECO:0007669"/>
    <property type="project" value="UniProtKB-UniRule"/>
</dbReference>
<dbReference type="Gene3D" id="3.60.15.10">
    <property type="entry name" value="Ribonuclease Z/Hydroxyacylglutathione hydrolase-like"/>
    <property type="match status" value="1"/>
</dbReference>
<evidence type="ECO:0000256" key="1">
    <source>
        <dbReference type="ARBA" id="ARBA00011738"/>
    </source>
</evidence>
<comment type="caution">
    <text evidence="11">The sequence shown here is derived from an EMBL/GenBank/DDBJ whole genome shotgun (WGS) entry which is preliminary data.</text>
</comment>
<feature type="binding site" evidence="10">
    <location>
        <position position="140"/>
    </location>
    <ligand>
        <name>Zn(2+)</name>
        <dbReference type="ChEBI" id="CHEBI:29105"/>
        <label>1</label>
        <note>catalytic</note>
    </ligand>
</feature>
<dbReference type="GO" id="GO:0042802">
    <property type="term" value="F:identical protein binding"/>
    <property type="evidence" value="ECO:0007669"/>
    <property type="project" value="UniProtKB-ARBA"/>
</dbReference>
<feature type="active site" description="Proton acceptor" evidence="10">
    <location>
        <position position="67"/>
    </location>
</feature>
<keyword evidence="12" id="KW-1185">Reference proteome</keyword>
<name>A0A0A3I0J1_9BACL</name>
<reference evidence="11 12" key="1">
    <citation type="submission" date="2014-02" db="EMBL/GenBank/DDBJ databases">
        <title>Draft genome sequence of Lysinibacillus manganicus DSM 26584T.</title>
        <authorList>
            <person name="Zhang F."/>
            <person name="Wang G."/>
            <person name="Zhang L."/>
        </authorList>
    </citation>
    <scope>NUCLEOTIDE SEQUENCE [LARGE SCALE GENOMIC DNA]</scope>
    <source>
        <strain evidence="11 12">DSM 26584</strain>
    </source>
</reference>
<comment type="similarity">
    <text evidence="10">Belongs to the RNase Z family.</text>
</comment>
<dbReference type="Pfam" id="PF23023">
    <property type="entry name" value="Anti-Pycsar_Apyc1"/>
    <property type="match status" value="1"/>
</dbReference>
<dbReference type="FunFam" id="3.60.15.10:FF:000002">
    <property type="entry name" value="Ribonuclease Z"/>
    <property type="match status" value="1"/>
</dbReference>
<dbReference type="NCBIfam" id="TIGR02651">
    <property type="entry name" value="RNase_Z"/>
    <property type="match status" value="1"/>
</dbReference>
<feature type="binding site" evidence="10">
    <location>
        <position position="68"/>
    </location>
    <ligand>
        <name>Zn(2+)</name>
        <dbReference type="ChEBI" id="CHEBI:29105"/>
        <label>2</label>
        <note>catalytic</note>
    </ligand>
</feature>
<dbReference type="NCBIfam" id="NF000801">
    <property type="entry name" value="PRK00055.1-3"/>
    <property type="match status" value="1"/>
</dbReference>
<comment type="subunit">
    <text evidence="1 10">Homodimer.</text>
</comment>
<protein>
    <recommendedName>
        <fullName evidence="2 10">Ribonuclease Z</fullName>
        <shortName evidence="10">RNase Z</shortName>
        <ecNumber evidence="2 10">3.1.26.11</ecNumber>
    </recommendedName>
    <alternativeName>
        <fullName evidence="10">tRNA 3 endonuclease</fullName>
    </alternativeName>
    <alternativeName>
        <fullName evidence="10">tRNase Z</fullName>
    </alternativeName>
</protein>
<feature type="binding site" evidence="10">
    <location>
        <position position="269"/>
    </location>
    <ligand>
        <name>Zn(2+)</name>
        <dbReference type="ChEBI" id="CHEBI:29105"/>
        <label>2</label>
        <note>catalytic</note>
    </ligand>
</feature>
<dbReference type="EC" id="3.1.26.11" evidence="2 10"/>
<keyword evidence="6 10" id="KW-0255">Endonuclease</keyword>
<feature type="binding site" evidence="10">
    <location>
        <position position="211"/>
    </location>
    <ligand>
        <name>Zn(2+)</name>
        <dbReference type="ChEBI" id="CHEBI:29105"/>
        <label>2</label>
        <note>catalytic</note>
    </ligand>
</feature>
<evidence type="ECO:0000256" key="2">
    <source>
        <dbReference type="ARBA" id="ARBA00012477"/>
    </source>
</evidence>
<dbReference type="InterPro" id="IPR036866">
    <property type="entry name" value="RibonucZ/Hydroxyglut_hydro"/>
</dbReference>
<feature type="binding site" evidence="10">
    <location>
        <position position="63"/>
    </location>
    <ligand>
        <name>Zn(2+)</name>
        <dbReference type="ChEBI" id="CHEBI:29105"/>
        <label>1</label>
        <note>catalytic</note>
    </ligand>
</feature>
<evidence type="ECO:0000256" key="10">
    <source>
        <dbReference type="HAMAP-Rule" id="MF_01818"/>
    </source>
</evidence>
<keyword evidence="7 10" id="KW-0378">Hydrolase</keyword>
<dbReference type="PANTHER" id="PTHR46018">
    <property type="entry name" value="ZINC PHOSPHODIESTERASE ELAC PROTEIN 1"/>
    <property type="match status" value="1"/>
</dbReference>
<dbReference type="RefSeq" id="WP_036186587.1">
    <property type="nucleotide sequence ID" value="NZ_AVDA01000012.1"/>
</dbReference>
<evidence type="ECO:0000256" key="6">
    <source>
        <dbReference type="ARBA" id="ARBA00022759"/>
    </source>
</evidence>
<comment type="cofactor">
    <cofactor evidence="10">
        <name>Zn(2+)</name>
        <dbReference type="ChEBI" id="CHEBI:29105"/>
    </cofactor>
    <text evidence="10">Binds 2 Zn(2+) ions.</text>
</comment>
<evidence type="ECO:0000256" key="8">
    <source>
        <dbReference type="ARBA" id="ARBA00022833"/>
    </source>
</evidence>
<dbReference type="STRING" id="1384049.CD29_11475"/>
<keyword evidence="8 10" id="KW-0862">Zinc</keyword>
<feature type="binding site" evidence="10">
    <location>
        <position position="211"/>
    </location>
    <ligand>
        <name>Zn(2+)</name>
        <dbReference type="ChEBI" id="CHEBI:29105"/>
        <label>1</label>
        <note>catalytic</note>
    </ligand>
</feature>
<evidence type="ECO:0000256" key="4">
    <source>
        <dbReference type="ARBA" id="ARBA00022722"/>
    </source>
</evidence>
<dbReference type="SUPFAM" id="SSF56281">
    <property type="entry name" value="Metallo-hydrolase/oxidoreductase"/>
    <property type="match status" value="1"/>
</dbReference>
<dbReference type="GO" id="GO:0042781">
    <property type="term" value="F:3'-tRNA processing endoribonuclease activity"/>
    <property type="evidence" value="ECO:0007669"/>
    <property type="project" value="UniProtKB-UniRule"/>
</dbReference>
<keyword evidence="4 10" id="KW-0540">Nuclease</keyword>
<dbReference type="Proteomes" id="UP000030416">
    <property type="component" value="Unassembled WGS sequence"/>
</dbReference>
<organism evidence="11 12">
    <name type="scientific">Ureibacillus manganicus DSM 26584</name>
    <dbReference type="NCBI Taxonomy" id="1384049"/>
    <lineage>
        <taxon>Bacteria</taxon>
        <taxon>Bacillati</taxon>
        <taxon>Bacillota</taxon>
        <taxon>Bacilli</taxon>
        <taxon>Bacillales</taxon>
        <taxon>Caryophanaceae</taxon>
        <taxon>Ureibacillus</taxon>
    </lineage>
</organism>
<feature type="binding site" evidence="10">
    <location>
        <position position="65"/>
    </location>
    <ligand>
        <name>Zn(2+)</name>
        <dbReference type="ChEBI" id="CHEBI:29105"/>
        <label>1</label>
        <note>catalytic</note>
    </ligand>
</feature>
<dbReference type="OrthoDB" id="9800940at2"/>
<keyword evidence="5 10" id="KW-0479">Metal-binding</keyword>
<dbReference type="PANTHER" id="PTHR46018:SF2">
    <property type="entry name" value="ZINC PHOSPHODIESTERASE ELAC PROTEIN 1"/>
    <property type="match status" value="1"/>
</dbReference>
<evidence type="ECO:0000256" key="7">
    <source>
        <dbReference type="ARBA" id="ARBA00022801"/>
    </source>
</evidence>
<evidence type="ECO:0000313" key="12">
    <source>
        <dbReference type="Proteomes" id="UP000030416"/>
    </source>
</evidence>
<dbReference type="HAMAP" id="MF_01818">
    <property type="entry name" value="RNase_Z_BN"/>
    <property type="match status" value="1"/>
</dbReference>
<dbReference type="AlphaFoldDB" id="A0A0A3I0J1"/>
<sequence>MQIQFLGTGAGMPSKERNTSALALKLLEERGTVWLFDCGEATQHQILHTSIRPRKIEKIFITHLHGDHIFGLPGLLSSRSFLGGEDTLTLYGPKGLKEWIEFSFELSNTHITYPIEFVEIQEGVIFEDEQFIVTAMELEHVIQCFGFRIEQKPLPGELLVEKARELGVPKGPLLGKLKNGQDITLEDGEIILSKEVTSPPKKGFIVTILGDTRLCDNSKLLSRQADIVVHEATFDHSTSQHAANYGHSTNIEAAQIAKEAGAHYLLLNHISARFLPADIQKLVLDAKETFPDLYLVKDFDQFSWKNNELIQEI</sequence>
<comment type="function">
    <text evidence="9 10">Zinc phosphodiesterase, which displays some tRNA 3'-processing endonuclease activity. Probably involved in tRNA maturation, by removing a 3'-trailer from precursor tRNA.</text>
</comment>
<dbReference type="eggNOG" id="COG1234">
    <property type="taxonomic scope" value="Bacteria"/>
</dbReference>
<evidence type="ECO:0000256" key="9">
    <source>
        <dbReference type="ARBA" id="ARBA00057812"/>
    </source>
</evidence>